<evidence type="ECO:0000256" key="1">
    <source>
        <dbReference type="SAM" id="MobiDB-lite"/>
    </source>
</evidence>
<feature type="region of interest" description="Disordered" evidence="1">
    <location>
        <begin position="30"/>
        <end position="134"/>
    </location>
</feature>
<proteinExistence type="predicted"/>
<organism evidence="3 4">
    <name type="scientific">Actinopolyspora xinjiangensis</name>
    <dbReference type="NCBI Taxonomy" id="405564"/>
    <lineage>
        <taxon>Bacteria</taxon>
        <taxon>Bacillati</taxon>
        <taxon>Actinomycetota</taxon>
        <taxon>Actinomycetes</taxon>
        <taxon>Actinopolysporales</taxon>
        <taxon>Actinopolysporaceae</taxon>
        <taxon>Actinopolyspora</taxon>
    </lineage>
</organism>
<feature type="domain" description="DUF4232" evidence="2">
    <location>
        <begin position="117"/>
        <end position="249"/>
    </location>
</feature>
<dbReference type="AlphaFoldDB" id="A0A1H0NYJ1"/>
<dbReference type="EMBL" id="FNJR01000001">
    <property type="protein sequence ID" value="SDO97699.1"/>
    <property type="molecule type" value="Genomic_DNA"/>
</dbReference>
<name>A0A1H0NYJ1_9ACTN</name>
<keyword evidence="4" id="KW-1185">Reference proteome</keyword>
<dbReference type="InterPro" id="IPR025326">
    <property type="entry name" value="DUF4232"/>
</dbReference>
<feature type="compositionally biased region" description="Polar residues" evidence="1">
    <location>
        <begin position="81"/>
        <end position="108"/>
    </location>
</feature>
<dbReference type="STRING" id="405564.SAMN04487905_101310"/>
<evidence type="ECO:0000313" key="3">
    <source>
        <dbReference type="EMBL" id="SDO97699.1"/>
    </source>
</evidence>
<sequence>MVPHRPNKLGLRAVAASTALLAGALLGGCGQQQQSATNELAGSADNAVDQPPSPSDPTPTNEREDSKITESDDAADPAANRTESNSTNGESASETGDANTGRSESGSTARRPESRRCHTSMLTASLEPGHPGAGQRYAELTLRNTADRTCTVRGYPGLEFTGSNGTTLPTDVERSTDPGPSTVRLAPDESTTTTLHWGVVPTGTASTGEDCEPLPSALRVTPPDETDVLRLRWDFGRVCGNGHVSATAFH</sequence>
<evidence type="ECO:0000259" key="2">
    <source>
        <dbReference type="Pfam" id="PF14016"/>
    </source>
</evidence>
<dbReference type="PROSITE" id="PS51257">
    <property type="entry name" value="PROKAR_LIPOPROTEIN"/>
    <property type="match status" value="1"/>
</dbReference>
<dbReference type="OrthoDB" id="485007at2"/>
<evidence type="ECO:0000313" key="4">
    <source>
        <dbReference type="Proteomes" id="UP000199497"/>
    </source>
</evidence>
<protein>
    <recommendedName>
        <fullName evidence="2">DUF4232 domain-containing protein</fullName>
    </recommendedName>
</protein>
<dbReference type="Pfam" id="PF14016">
    <property type="entry name" value="DUF4232"/>
    <property type="match status" value="1"/>
</dbReference>
<dbReference type="Proteomes" id="UP000199497">
    <property type="component" value="Unassembled WGS sequence"/>
</dbReference>
<reference evidence="4" key="1">
    <citation type="submission" date="2016-10" db="EMBL/GenBank/DDBJ databases">
        <authorList>
            <person name="Varghese N."/>
            <person name="Submissions S."/>
        </authorList>
    </citation>
    <scope>NUCLEOTIDE SEQUENCE [LARGE SCALE GENOMIC DNA]</scope>
    <source>
        <strain evidence="4">DSM 46732</strain>
    </source>
</reference>
<accession>A0A1H0NYJ1</accession>
<feature type="region of interest" description="Disordered" evidence="1">
    <location>
        <begin position="157"/>
        <end position="187"/>
    </location>
</feature>
<gene>
    <name evidence="3" type="ORF">SAMN04487905_101310</name>
</gene>
<feature type="compositionally biased region" description="Basic and acidic residues" evidence="1">
    <location>
        <begin position="61"/>
        <end position="70"/>
    </location>
</feature>